<dbReference type="Proteomes" id="UP000257109">
    <property type="component" value="Unassembled WGS sequence"/>
</dbReference>
<feature type="non-terminal residue" evidence="1">
    <location>
        <position position="1"/>
    </location>
</feature>
<accession>A0A371F0G9</accession>
<evidence type="ECO:0000313" key="2">
    <source>
        <dbReference type="Proteomes" id="UP000257109"/>
    </source>
</evidence>
<protein>
    <submittedName>
        <fullName evidence="1">Uncharacterized protein</fullName>
    </submittedName>
</protein>
<evidence type="ECO:0000313" key="1">
    <source>
        <dbReference type="EMBL" id="RDX71787.1"/>
    </source>
</evidence>
<reference evidence="1" key="1">
    <citation type="submission" date="2018-05" db="EMBL/GenBank/DDBJ databases">
        <title>Draft genome of Mucuna pruriens seed.</title>
        <authorList>
            <person name="Nnadi N.E."/>
            <person name="Vos R."/>
            <person name="Hasami M.H."/>
            <person name="Devisetty U.K."/>
            <person name="Aguiy J.C."/>
        </authorList>
    </citation>
    <scope>NUCLEOTIDE SEQUENCE [LARGE SCALE GENOMIC DNA]</scope>
    <source>
        <strain evidence="1">JCA_2017</strain>
    </source>
</reference>
<name>A0A371F0G9_MUCPR</name>
<organism evidence="1 2">
    <name type="scientific">Mucuna pruriens</name>
    <name type="common">Velvet bean</name>
    <name type="synonym">Dolichos pruriens</name>
    <dbReference type="NCBI Taxonomy" id="157652"/>
    <lineage>
        <taxon>Eukaryota</taxon>
        <taxon>Viridiplantae</taxon>
        <taxon>Streptophyta</taxon>
        <taxon>Embryophyta</taxon>
        <taxon>Tracheophyta</taxon>
        <taxon>Spermatophyta</taxon>
        <taxon>Magnoliopsida</taxon>
        <taxon>eudicotyledons</taxon>
        <taxon>Gunneridae</taxon>
        <taxon>Pentapetalae</taxon>
        <taxon>rosids</taxon>
        <taxon>fabids</taxon>
        <taxon>Fabales</taxon>
        <taxon>Fabaceae</taxon>
        <taxon>Papilionoideae</taxon>
        <taxon>50 kb inversion clade</taxon>
        <taxon>NPAAA clade</taxon>
        <taxon>indigoferoid/millettioid clade</taxon>
        <taxon>Phaseoleae</taxon>
        <taxon>Mucuna</taxon>
    </lineage>
</organism>
<comment type="caution">
    <text evidence="1">The sequence shown here is derived from an EMBL/GenBank/DDBJ whole genome shotgun (WGS) entry which is preliminary data.</text>
</comment>
<keyword evidence="2" id="KW-1185">Reference proteome</keyword>
<gene>
    <name evidence="1" type="ORF">CR513_48812</name>
</gene>
<dbReference type="AlphaFoldDB" id="A0A371F0G9"/>
<dbReference type="EMBL" id="QJKJ01011201">
    <property type="protein sequence ID" value="RDX71787.1"/>
    <property type="molecule type" value="Genomic_DNA"/>
</dbReference>
<proteinExistence type="predicted"/>
<sequence>MHHVTLITEISENGNGTAVLGQTTASCPGQSTKHLVTSLLGKLLERHFEKLHGNLLGLLEVETQPATLEALA</sequence>